<protein>
    <submittedName>
        <fullName evidence="1">Uncharacterized protein</fullName>
    </submittedName>
</protein>
<evidence type="ECO:0000313" key="1">
    <source>
        <dbReference type="EMBL" id="HHS28453.1"/>
    </source>
</evidence>
<sequence>MSRKGNFFAEAKINGIPLRKYLKGEVVIDDRSVLKDFLEYVHMKKGLLEAYSPSYPLVEARELLPSFEKSFSEHPELPSFSLVALNRPLSYQEEAFQFDLLHPARDDKKILRESLEKISPHLDKERRTQFRNRLGQRDLTDLGVYEEMQEFLFHMDRAQVIARDEEGMFRLLGVYASFPSNLDDEIKTLGRQMGRFKKLDNAVYERERYFVYQFLMELYGFPIASERRTSAALFARKLSRAKEQYLIKVLGNSDRTITSLCGFEQKKYPLVEKVALVSLPAAFTETHSYLTDQGFFLDPGRRVVLFKATYKQHKYNPLNVLEDRALSVVSQEIIHPVHGGRDTGFNLLKDTLRSLKDLTDIVRGEYLGSISYRRQELIAAPKTHEDRLKFLSAWLTKNQRRLATYSPENFQAARKVLNSYLINKDYKEVFSKYPDLHREALRQVAILSQAHQLQTLEKLTQKHADRRRLGPYQRISQAVSFLEENREELLYFYPDMFQKLLDLWKKLMDYPYFRHLQKDTSPPALPFRRRVWQILMLGERLVQELIKQNSQIQEEVRRGVPFPMVAASAPSGEARGEEG</sequence>
<name>A0A7V6A203_9BACT</name>
<reference evidence="1" key="1">
    <citation type="journal article" date="2020" name="mSystems">
        <title>Genome- and Community-Level Interaction Insights into Carbon Utilization and Element Cycling Functions of Hydrothermarchaeota in Hydrothermal Sediment.</title>
        <authorList>
            <person name="Zhou Z."/>
            <person name="Liu Y."/>
            <person name="Xu W."/>
            <person name="Pan J."/>
            <person name="Luo Z.H."/>
            <person name="Li M."/>
        </authorList>
    </citation>
    <scope>NUCLEOTIDE SEQUENCE [LARGE SCALE GENOMIC DNA]</scope>
    <source>
        <strain evidence="1">SpSt-767</strain>
    </source>
</reference>
<comment type="caution">
    <text evidence="1">The sequence shown here is derived from an EMBL/GenBank/DDBJ whole genome shotgun (WGS) entry which is preliminary data.</text>
</comment>
<gene>
    <name evidence="1" type="ORF">ENV52_01965</name>
</gene>
<organism evidence="1">
    <name type="scientific">Desulfobacca acetoxidans</name>
    <dbReference type="NCBI Taxonomy" id="60893"/>
    <lineage>
        <taxon>Bacteria</taxon>
        <taxon>Pseudomonadati</taxon>
        <taxon>Thermodesulfobacteriota</taxon>
        <taxon>Desulfobaccia</taxon>
        <taxon>Desulfobaccales</taxon>
        <taxon>Desulfobaccaceae</taxon>
        <taxon>Desulfobacca</taxon>
    </lineage>
</organism>
<proteinExistence type="predicted"/>
<accession>A0A7V6A203</accession>
<dbReference type="EMBL" id="DTGR01000030">
    <property type="protein sequence ID" value="HHS28453.1"/>
    <property type="molecule type" value="Genomic_DNA"/>
</dbReference>
<dbReference type="AlphaFoldDB" id="A0A7V6A203"/>